<organism evidence="2 3">
    <name type="scientific">Drosophila gunungcola</name>
    <name type="common">fruit fly</name>
    <dbReference type="NCBI Taxonomy" id="103775"/>
    <lineage>
        <taxon>Eukaryota</taxon>
        <taxon>Metazoa</taxon>
        <taxon>Ecdysozoa</taxon>
        <taxon>Arthropoda</taxon>
        <taxon>Hexapoda</taxon>
        <taxon>Insecta</taxon>
        <taxon>Pterygota</taxon>
        <taxon>Neoptera</taxon>
        <taxon>Endopterygota</taxon>
        <taxon>Diptera</taxon>
        <taxon>Brachycera</taxon>
        <taxon>Muscomorpha</taxon>
        <taxon>Ephydroidea</taxon>
        <taxon>Drosophilidae</taxon>
        <taxon>Drosophila</taxon>
        <taxon>Sophophora</taxon>
    </lineage>
</organism>
<dbReference type="AlphaFoldDB" id="A0A9P9Z174"/>
<proteinExistence type="predicted"/>
<feature type="transmembrane region" description="Helical" evidence="1">
    <location>
        <begin position="21"/>
        <end position="42"/>
    </location>
</feature>
<reference evidence="2" key="1">
    <citation type="journal article" date="2023" name="Genome Biol. Evol.">
        <title>Long-read-based Genome Assembly of Drosophila gunungcola Reveals Fewer Chemosensory Genes in Flower-breeding Species.</title>
        <authorList>
            <person name="Negi A."/>
            <person name="Liao B.Y."/>
            <person name="Yeh S.D."/>
        </authorList>
    </citation>
    <scope>NUCLEOTIDE SEQUENCE</scope>
    <source>
        <strain evidence="2">Sukarami</strain>
    </source>
</reference>
<comment type="caution">
    <text evidence="2">The sequence shown here is derived from an EMBL/GenBank/DDBJ whole genome shotgun (WGS) entry which is preliminary data.</text>
</comment>
<protein>
    <submittedName>
        <fullName evidence="2">Uncharacterized protein</fullName>
    </submittedName>
</protein>
<keyword evidence="3" id="KW-1185">Reference proteome</keyword>
<gene>
    <name evidence="2" type="ORF">M5D96_003119</name>
</gene>
<sequence>AAGKRARISKSKSTGFDTLPGVYLLAKFCPFLLLWSLQTAYITKQGKNQGESIQKGLKATKPTCSNNISVFEMRKGKTYGRALWPQNGHRSSSPVAATANLAMATATRCVCEVFATSRFPLVATRTSAWLMCIINYFDVRFSCSCCSRS</sequence>
<keyword evidence="1" id="KW-0812">Transmembrane</keyword>
<dbReference type="Proteomes" id="UP001059596">
    <property type="component" value="Chromosome 3R"/>
</dbReference>
<feature type="non-terminal residue" evidence="2">
    <location>
        <position position="149"/>
    </location>
</feature>
<keyword evidence="1" id="KW-0472">Membrane</keyword>
<keyword evidence="1" id="KW-1133">Transmembrane helix</keyword>
<evidence type="ECO:0000256" key="1">
    <source>
        <dbReference type="SAM" id="Phobius"/>
    </source>
</evidence>
<accession>A0A9P9Z174</accession>
<evidence type="ECO:0000313" key="3">
    <source>
        <dbReference type="Proteomes" id="UP001059596"/>
    </source>
</evidence>
<evidence type="ECO:0000313" key="2">
    <source>
        <dbReference type="EMBL" id="KAI8046901.1"/>
    </source>
</evidence>
<dbReference type="EMBL" id="JAMKOV010000001">
    <property type="protein sequence ID" value="KAI8046901.1"/>
    <property type="molecule type" value="Genomic_DNA"/>
</dbReference>
<name>A0A9P9Z174_9MUSC</name>